<protein>
    <submittedName>
        <fullName evidence="6">TetR/AcrR family transcriptional regulator</fullName>
    </submittedName>
</protein>
<evidence type="ECO:0000256" key="3">
    <source>
        <dbReference type="ARBA" id="ARBA00023163"/>
    </source>
</evidence>
<dbReference type="PROSITE" id="PS01081">
    <property type="entry name" value="HTH_TETR_1"/>
    <property type="match status" value="1"/>
</dbReference>
<dbReference type="Pfam" id="PF14246">
    <property type="entry name" value="TetR_C_7"/>
    <property type="match status" value="1"/>
</dbReference>
<dbReference type="InterPro" id="IPR050109">
    <property type="entry name" value="HTH-type_TetR-like_transc_reg"/>
</dbReference>
<feature type="domain" description="HTH tetR-type" evidence="5">
    <location>
        <begin position="1"/>
        <end position="48"/>
    </location>
</feature>
<evidence type="ECO:0000256" key="1">
    <source>
        <dbReference type="ARBA" id="ARBA00023015"/>
    </source>
</evidence>
<keyword evidence="2 4" id="KW-0238">DNA-binding</keyword>
<dbReference type="Proteomes" id="UP000515377">
    <property type="component" value="Chromosome"/>
</dbReference>
<dbReference type="SUPFAM" id="SSF46689">
    <property type="entry name" value="Homeodomain-like"/>
    <property type="match status" value="1"/>
</dbReference>
<dbReference type="PANTHER" id="PTHR30055">
    <property type="entry name" value="HTH-TYPE TRANSCRIPTIONAL REGULATOR RUTR"/>
    <property type="match status" value="1"/>
</dbReference>
<evidence type="ECO:0000313" key="7">
    <source>
        <dbReference type="Proteomes" id="UP000515377"/>
    </source>
</evidence>
<dbReference type="InterPro" id="IPR036271">
    <property type="entry name" value="Tet_transcr_reg_TetR-rel_C_sf"/>
</dbReference>
<dbReference type="AlphaFoldDB" id="A0A9X7YFW3"/>
<dbReference type="GO" id="GO:0003700">
    <property type="term" value="F:DNA-binding transcription factor activity"/>
    <property type="evidence" value="ECO:0007669"/>
    <property type="project" value="TreeGrafter"/>
</dbReference>
<dbReference type="Gene3D" id="1.10.357.10">
    <property type="entry name" value="Tetracycline Repressor, domain 2"/>
    <property type="match status" value="1"/>
</dbReference>
<accession>A0A9X7YFW3</accession>
<feature type="DNA-binding region" description="H-T-H motif" evidence="4">
    <location>
        <begin position="11"/>
        <end position="30"/>
    </location>
</feature>
<evidence type="ECO:0000256" key="4">
    <source>
        <dbReference type="PROSITE-ProRule" id="PRU00335"/>
    </source>
</evidence>
<keyword evidence="1" id="KW-0805">Transcription regulation</keyword>
<dbReference type="PROSITE" id="PS50977">
    <property type="entry name" value="HTH_TETR_2"/>
    <property type="match status" value="1"/>
</dbReference>
<evidence type="ECO:0000259" key="5">
    <source>
        <dbReference type="PROSITE" id="PS50977"/>
    </source>
</evidence>
<dbReference type="InterPro" id="IPR023772">
    <property type="entry name" value="DNA-bd_HTH_TetR-type_CS"/>
</dbReference>
<name>A0A9X7YFW3_SPHYA</name>
<dbReference type="PANTHER" id="PTHR30055:SF234">
    <property type="entry name" value="HTH-TYPE TRANSCRIPTIONAL REGULATOR BETI"/>
    <property type="match status" value="1"/>
</dbReference>
<proteinExistence type="predicted"/>
<evidence type="ECO:0000256" key="2">
    <source>
        <dbReference type="ARBA" id="ARBA00023125"/>
    </source>
</evidence>
<sequence>MFGRHGVDGATMNVIAAAAHVSKRTLYSRFGTKGELVSRVIEHCFTCHIEPVTAIRPPEGKLGERLLYAAGKLLNASLKPEMRVLDALLVWVGAHEPQLLQIVRQRMVEGPVALFASIFRTSVESGEARLDDLEFAATFTFDALVRTPRNRIMLTGDLDDSARAKRDYLERAIGLILLAARA</sequence>
<dbReference type="Pfam" id="PF00440">
    <property type="entry name" value="TetR_N"/>
    <property type="match status" value="1"/>
</dbReference>
<dbReference type="InterPro" id="IPR039536">
    <property type="entry name" value="TetR_C_Proteobacteria"/>
</dbReference>
<evidence type="ECO:0000313" key="6">
    <source>
        <dbReference type="EMBL" id="QNG49135.1"/>
    </source>
</evidence>
<dbReference type="InterPro" id="IPR001647">
    <property type="entry name" value="HTH_TetR"/>
</dbReference>
<organism evidence="6 7">
    <name type="scientific">Sphingobium yanoikuyae</name>
    <name type="common">Sphingomonas yanoikuyae</name>
    <dbReference type="NCBI Taxonomy" id="13690"/>
    <lineage>
        <taxon>Bacteria</taxon>
        <taxon>Pseudomonadati</taxon>
        <taxon>Pseudomonadota</taxon>
        <taxon>Alphaproteobacteria</taxon>
        <taxon>Sphingomonadales</taxon>
        <taxon>Sphingomonadaceae</taxon>
        <taxon>Sphingobium</taxon>
    </lineage>
</organism>
<keyword evidence="3" id="KW-0804">Transcription</keyword>
<reference evidence="6 7" key="1">
    <citation type="submission" date="2020-07" db="EMBL/GenBank/DDBJ databases">
        <title>Whole genome sequence of Sphingobium yanoikuyae A3.</title>
        <authorList>
            <person name="Han S.-S."/>
        </authorList>
    </citation>
    <scope>NUCLEOTIDE SEQUENCE [LARGE SCALE GENOMIC DNA]</scope>
    <source>
        <strain evidence="6 7">A3</strain>
    </source>
</reference>
<dbReference type="GO" id="GO:0000976">
    <property type="term" value="F:transcription cis-regulatory region binding"/>
    <property type="evidence" value="ECO:0007669"/>
    <property type="project" value="TreeGrafter"/>
</dbReference>
<dbReference type="EMBL" id="CP060122">
    <property type="protein sequence ID" value="QNG49135.1"/>
    <property type="molecule type" value="Genomic_DNA"/>
</dbReference>
<dbReference type="SUPFAM" id="SSF48498">
    <property type="entry name" value="Tetracyclin repressor-like, C-terminal domain"/>
    <property type="match status" value="1"/>
</dbReference>
<gene>
    <name evidence="6" type="ORF">H3V42_18810</name>
</gene>
<dbReference type="InterPro" id="IPR009057">
    <property type="entry name" value="Homeodomain-like_sf"/>
</dbReference>